<evidence type="ECO:0000313" key="4">
    <source>
        <dbReference type="EMBL" id="BFP45335.1"/>
    </source>
</evidence>
<accession>A0AB33JTI9</accession>
<dbReference type="InterPro" id="IPR036689">
    <property type="entry name" value="ESAT-6-like_sf"/>
</dbReference>
<dbReference type="Pfam" id="PF21725">
    <property type="entry name" value="T7SS_signal"/>
    <property type="match status" value="1"/>
</dbReference>
<dbReference type="EMBL" id="AP035881">
    <property type="protein sequence ID" value="BFP45335.1"/>
    <property type="molecule type" value="Genomic_DNA"/>
</dbReference>
<sequence length="431" mass="44531">MSGDHDFPALGFDPAPGRPESVDELVSRLTTASGAMESAHNTLVAISHGGSAWEGDAANAFAKKVGELPKNMAESVDALKAATTQLSSWSKQLASYQQTAKRYEAEAEEAKRRLQDAESRKSDATSRYNEAADNPAFKLAGQMFTDDGQLAEAESRIRAAQNQLESANRQLDVASQELSSIEDELGQIVRMAKELHEHHQHDADSTAKALRKANQGAPEISTWSKIADGFKKIGKGIKDWATKHADLLKKIGDIAGAASAVLGIAALATMWCPPLSAGLGLAAAGASGVALGAHGLAKLGGADVSWTTIALDGVGVVPFIGGASKGIKGVAAGVKAIKAEGSLAAGGVKLAEAGKAITSTHMAGGLLHSKVISPIFTKTPLSSLPGVMAKVDAAGKTVMDASSWWSRGIQIGMKGGGLGLHAPKLYQEVTS</sequence>
<evidence type="ECO:0000256" key="2">
    <source>
        <dbReference type="SAM" id="MobiDB-lite"/>
    </source>
</evidence>
<feature type="region of interest" description="Disordered" evidence="2">
    <location>
        <begin position="1"/>
        <end position="21"/>
    </location>
</feature>
<dbReference type="RefSeq" id="WP_407987849.1">
    <property type="nucleotide sequence ID" value="NZ_AP035881.2"/>
</dbReference>
<feature type="domain" description="Putative T7SS secretion signal" evidence="3">
    <location>
        <begin position="17"/>
        <end position="178"/>
    </location>
</feature>
<protein>
    <submittedName>
        <fullName evidence="4">Membrane protein</fullName>
    </submittedName>
</protein>
<organism evidence="4">
    <name type="scientific">Kitasatospora sp. CMC57</name>
    <dbReference type="NCBI Taxonomy" id="3231513"/>
    <lineage>
        <taxon>Bacteria</taxon>
        <taxon>Bacillati</taxon>
        <taxon>Actinomycetota</taxon>
        <taxon>Actinomycetes</taxon>
        <taxon>Kitasatosporales</taxon>
        <taxon>Streptomycetaceae</taxon>
        <taxon>Kitasatospora</taxon>
    </lineage>
</organism>
<feature type="coiled-coil region" evidence="1">
    <location>
        <begin position="79"/>
        <end position="184"/>
    </location>
</feature>
<dbReference type="Gene3D" id="1.10.287.1490">
    <property type="match status" value="1"/>
</dbReference>
<evidence type="ECO:0000259" key="3">
    <source>
        <dbReference type="Pfam" id="PF21725"/>
    </source>
</evidence>
<proteinExistence type="predicted"/>
<dbReference type="AlphaFoldDB" id="A0AB33JTI9"/>
<dbReference type="SUPFAM" id="SSF140453">
    <property type="entry name" value="EsxAB dimer-like"/>
    <property type="match status" value="1"/>
</dbReference>
<keyword evidence="1" id="KW-0175">Coiled coil</keyword>
<name>A0AB33JTI9_9ACTN</name>
<reference evidence="4" key="1">
    <citation type="submission" date="2024-07" db="EMBL/GenBank/DDBJ databases">
        <title>Complete genome sequences of cellulolytic bacteria, Kitasatospora sp. CMC57 and Streptomyces sp. CMC78, isolated from Japanese agricultural soil.</title>
        <authorList>
            <person name="Hashimoto T."/>
            <person name="Ito M."/>
            <person name="Iwamoto M."/>
            <person name="Fukahori D."/>
            <person name="Shoda T."/>
            <person name="Sakoda M."/>
            <person name="Morohoshi T."/>
            <person name="Mitsuboshi M."/>
            <person name="Nishizawa T."/>
        </authorList>
    </citation>
    <scope>NUCLEOTIDE SEQUENCE</scope>
    <source>
        <strain evidence="4">CMC57</strain>
    </source>
</reference>
<evidence type="ECO:0000256" key="1">
    <source>
        <dbReference type="SAM" id="Coils"/>
    </source>
</evidence>
<gene>
    <name evidence="4" type="ORF">KCMC57_17030</name>
</gene>
<dbReference type="InterPro" id="IPR049082">
    <property type="entry name" value="T7SS_signal"/>
</dbReference>